<sequence length="239" mass="27317">MKLEFHCWKCAKGTPGRRVTAPFNDSSVYRFECAQGHVYEIVLAQLRFEVLAETGMQALVDGYYRDAVASFAAALERVYQLYCEIVALSRDIDETVFKSTWKLVASQSERQLGMFIGLYMLENGDVPPQLPKKFVEFRNKVIHQGLFPAENDAVDFGQAVVNLVQPLLNSMMPRYTQEIEAFMIRHFENAEGAGRSDRNKHRVFFDFILQFDTEADDWDPAPADLSAELVARRSREIAD</sequence>
<evidence type="ECO:0008006" key="3">
    <source>
        <dbReference type="Google" id="ProtNLM"/>
    </source>
</evidence>
<evidence type="ECO:0000313" key="1">
    <source>
        <dbReference type="EMBL" id="WBO21748.1"/>
    </source>
</evidence>
<reference evidence="1 2" key="1">
    <citation type="submission" date="2022-12" db="EMBL/GenBank/DDBJ databases">
        <title>Sphingomonas abieness sp. nov., an endophytic bacterium isolated from Abies koreana.</title>
        <authorList>
            <person name="Jiang L."/>
            <person name="Lee J."/>
        </authorList>
    </citation>
    <scope>NUCLEOTIDE SEQUENCE [LARGE SCALE GENOMIC DNA]</scope>
    <source>
        <strain evidence="2">PAMB 00755</strain>
    </source>
</reference>
<gene>
    <name evidence="1" type="ORF">PBT88_16475</name>
</gene>
<dbReference type="EMBL" id="CP115174">
    <property type="protein sequence ID" value="WBO21748.1"/>
    <property type="molecule type" value="Genomic_DNA"/>
</dbReference>
<organism evidence="1 2">
    <name type="scientific">Sphingomonas abietis</name>
    <dbReference type="NCBI Taxonomy" id="3012344"/>
    <lineage>
        <taxon>Bacteria</taxon>
        <taxon>Pseudomonadati</taxon>
        <taxon>Pseudomonadota</taxon>
        <taxon>Alphaproteobacteria</taxon>
        <taxon>Sphingomonadales</taxon>
        <taxon>Sphingomonadaceae</taxon>
        <taxon>Sphingomonas</taxon>
    </lineage>
</organism>
<keyword evidence="2" id="KW-1185">Reference proteome</keyword>
<name>A0ABY7NM89_9SPHN</name>
<accession>A0ABY7NM89</accession>
<dbReference type="Proteomes" id="UP001210865">
    <property type="component" value="Chromosome"/>
</dbReference>
<protein>
    <recommendedName>
        <fullName evidence="3">Apea-like HEPN domain-containing protein</fullName>
    </recommendedName>
</protein>
<evidence type="ECO:0000313" key="2">
    <source>
        <dbReference type="Proteomes" id="UP001210865"/>
    </source>
</evidence>
<dbReference type="RefSeq" id="WP_270076396.1">
    <property type="nucleotide sequence ID" value="NZ_CP115174.1"/>
</dbReference>
<proteinExistence type="predicted"/>